<evidence type="ECO:0000313" key="2">
    <source>
        <dbReference type="EMBL" id="PYI33909.1"/>
    </source>
</evidence>
<evidence type="ECO:0000313" key="3">
    <source>
        <dbReference type="Proteomes" id="UP000248817"/>
    </source>
</evidence>
<keyword evidence="1" id="KW-0732">Signal</keyword>
<feature type="signal peptide" evidence="1">
    <location>
        <begin position="1"/>
        <end position="19"/>
    </location>
</feature>
<evidence type="ECO:0000256" key="1">
    <source>
        <dbReference type="SAM" id="SignalP"/>
    </source>
</evidence>
<dbReference type="AlphaFoldDB" id="A0A2V5IB77"/>
<name>A0A2V5IB77_9EURO</name>
<feature type="chain" id="PRO_5015911783" evidence="1">
    <location>
        <begin position="20"/>
        <end position="119"/>
    </location>
</feature>
<keyword evidence="3" id="KW-1185">Reference proteome</keyword>
<dbReference type="Proteomes" id="UP000248817">
    <property type="component" value="Unassembled WGS sequence"/>
</dbReference>
<sequence>MYQLQLCTALICPLCGTTAASLPVEIGCIIEGCLLPIRTESTEYCAYIHTVQHYRFPEPVHHPTYFNHSTSLNQLLMASWTLNRPSYMSPLPHTQQANAPSMSKDDVLACRLGPLNYIK</sequence>
<dbReference type="EMBL" id="KZ825480">
    <property type="protein sequence ID" value="PYI33909.1"/>
    <property type="molecule type" value="Genomic_DNA"/>
</dbReference>
<accession>A0A2V5IB77</accession>
<protein>
    <submittedName>
        <fullName evidence="2">Uncharacterized protein</fullName>
    </submittedName>
</protein>
<gene>
    <name evidence="2" type="ORF">BP00DRAFT_97925</name>
</gene>
<proteinExistence type="predicted"/>
<reference evidence="2 3" key="1">
    <citation type="submission" date="2018-02" db="EMBL/GenBank/DDBJ databases">
        <title>The genomes of Aspergillus section Nigri reveals drivers in fungal speciation.</title>
        <authorList>
            <consortium name="DOE Joint Genome Institute"/>
            <person name="Vesth T.C."/>
            <person name="Nybo J."/>
            <person name="Theobald S."/>
            <person name="Brandl J."/>
            <person name="Frisvad J.C."/>
            <person name="Nielsen K.F."/>
            <person name="Lyhne E.K."/>
            <person name="Kogle M.E."/>
            <person name="Kuo A."/>
            <person name="Riley R."/>
            <person name="Clum A."/>
            <person name="Nolan M."/>
            <person name="Lipzen A."/>
            <person name="Salamov A."/>
            <person name="Henrissat B."/>
            <person name="Wiebenga A."/>
            <person name="De vries R.P."/>
            <person name="Grigoriev I.V."/>
            <person name="Mortensen U.H."/>
            <person name="Andersen M.R."/>
            <person name="Baker S.E."/>
        </authorList>
    </citation>
    <scope>NUCLEOTIDE SEQUENCE [LARGE SCALE GENOMIC DNA]</scope>
    <source>
        <strain evidence="2 3">CBS 114.80</strain>
    </source>
</reference>
<organism evidence="2 3">
    <name type="scientific">Aspergillus indologenus CBS 114.80</name>
    <dbReference type="NCBI Taxonomy" id="1450541"/>
    <lineage>
        <taxon>Eukaryota</taxon>
        <taxon>Fungi</taxon>
        <taxon>Dikarya</taxon>
        <taxon>Ascomycota</taxon>
        <taxon>Pezizomycotina</taxon>
        <taxon>Eurotiomycetes</taxon>
        <taxon>Eurotiomycetidae</taxon>
        <taxon>Eurotiales</taxon>
        <taxon>Aspergillaceae</taxon>
        <taxon>Aspergillus</taxon>
        <taxon>Aspergillus subgen. Circumdati</taxon>
    </lineage>
</organism>